<comment type="caution">
    <text evidence="12">The sequence shown here is derived from an EMBL/GenBank/DDBJ whole genome shotgun (WGS) entry which is preliminary data.</text>
</comment>
<evidence type="ECO:0000313" key="13">
    <source>
        <dbReference type="Proteomes" id="UP001152795"/>
    </source>
</evidence>
<accession>A0A6S7GUN9</accession>
<gene>
    <name evidence="12" type="ORF">PACLA_8A043575</name>
</gene>
<evidence type="ECO:0000256" key="6">
    <source>
        <dbReference type="ARBA" id="ARBA00058456"/>
    </source>
</evidence>
<organism evidence="12 13">
    <name type="scientific">Paramuricea clavata</name>
    <name type="common">Red gorgonian</name>
    <name type="synonym">Violescent sea-whip</name>
    <dbReference type="NCBI Taxonomy" id="317549"/>
    <lineage>
        <taxon>Eukaryota</taxon>
        <taxon>Metazoa</taxon>
        <taxon>Cnidaria</taxon>
        <taxon>Anthozoa</taxon>
        <taxon>Octocorallia</taxon>
        <taxon>Malacalcyonacea</taxon>
        <taxon>Plexauridae</taxon>
        <taxon>Paramuricea</taxon>
    </lineage>
</organism>
<feature type="domain" description="Beta-catenin-like protein 1 N-terminal" evidence="11">
    <location>
        <begin position="52"/>
        <end position="158"/>
    </location>
</feature>
<evidence type="ECO:0000256" key="5">
    <source>
        <dbReference type="ARBA" id="ARBA00023242"/>
    </source>
</evidence>
<dbReference type="PANTHER" id="PTHR14978">
    <property type="entry name" value="BETA-CATENIN-LIKE PROTEIN 1 NUCLEAR ASSOCIATED PROTEIN"/>
    <property type="match status" value="1"/>
</dbReference>
<dbReference type="InterPro" id="IPR039678">
    <property type="entry name" value="CTNNBL1"/>
</dbReference>
<keyword evidence="2" id="KW-0597">Phosphoprotein</keyword>
<evidence type="ECO:0000256" key="9">
    <source>
        <dbReference type="ARBA" id="ARBA00083862"/>
    </source>
</evidence>
<evidence type="ECO:0000256" key="7">
    <source>
        <dbReference type="ARBA" id="ARBA00061776"/>
    </source>
</evidence>
<evidence type="ECO:0000256" key="3">
    <source>
        <dbReference type="ARBA" id="ARBA00022737"/>
    </source>
</evidence>
<comment type="subunit">
    <text evidence="7">Component of the PRP19-CDC5L splicing complex composed of a core complex comprising a homotetramer of PRPF19, CDC5L, PLRG1 and BCAS2, and at least three less stably associated proteins CTNNBL1, CWC15 and HSPA8. Interacts directly with CWC15 and CDC5L in the complex. Interacts with AICDA; the interaction is important for the antibody diversification activity of AICDA. Interacts with PRPF31 (via its NLS). Interacts (via its N-terminal NLS) with KPNA1 and KPNA2.</text>
</comment>
<sequence>MMEYRRERDDRSGYEGGSRSRKRQRDVMDRPAESSAGKRSAMISLKEAPEISEEEREQILKMVAESEPEVEALDSSALKRMLVAFDKKVKRNQEMRIKYSDNPEKFLDSELDVHDEIQKLHVIATAPELYSILVQQNAIPTILGLLSHENTDISIAVVELLVELTDVDVLNETEEGADVLLDALLEGQIVALLVQNMERLDENVKEEGDGVHNTLSTIENMTELKPEICVTAGEQGLIAWLLKRLRKVPVYDPNKLYCSEILSILLQDTQENRQLLGAVNGIDVLLQCLSAYKPRDPSTANEIEYMENLFNCLCSSLMAIPNRERFLKGQGLQLMILMLREKKLSRRSALKVLDYAMQGVEGADNCTKFIDVLGLRSLFAIFMKPPKNNKKIGSKEGEYEEHVLSILASLFRNLTGNQRSRLVQKFVEDDHIKVDRLIELHFKYFERVQECDNQIERQKNAMIQRGEDVDEATEEDFYLRRLDAGLFSLQLIDCAIVECCSSGNTSIKARVQTLLNQQGGSMKDIRSVLREYAASFGDEKGKDREELEKRRILSLVDRF</sequence>
<keyword evidence="13" id="KW-1185">Reference proteome</keyword>
<name>A0A6S7GUN9_PARCT</name>
<proteinExistence type="predicted"/>
<dbReference type="InterPro" id="IPR011989">
    <property type="entry name" value="ARM-like"/>
</dbReference>
<dbReference type="Proteomes" id="UP001152795">
    <property type="component" value="Unassembled WGS sequence"/>
</dbReference>
<dbReference type="SUPFAM" id="SSF48371">
    <property type="entry name" value="ARM repeat"/>
    <property type="match status" value="1"/>
</dbReference>
<dbReference type="Gene3D" id="1.25.10.10">
    <property type="entry name" value="Leucine-rich Repeat Variant"/>
    <property type="match status" value="1"/>
</dbReference>
<reference evidence="12" key="1">
    <citation type="submission" date="2020-04" db="EMBL/GenBank/DDBJ databases">
        <authorList>
            <person name="Alioto T."/>
            <person name="Alioto T."/>
            <person name="Gomez Garrido J."/>
        </authorList>
    </citation>
    <scope>NUCLEOTIDE SEQUENCE</scope>
    <source>
        <strain evidence="12">A484AB</strain>
    </source>
</reference>
<keyword evidence="3" id="KW-0677">Repeat</keyword>
<dbReference type="SMART" id="SM01156">
    <property type="entry name" value="DUF1716"/>
    <property type="match status" value="1"/>
</dbReference>
<evidence type="ECO:0000256" key="1">
    <source>
        <dbReference type="ARBA" id="ARBA00004123"/>
    </source>
</evidence>
<dbReference type="Pfam" id="PF08216">
    <property type="entry name" value="CTNNBL"/>
    <property type="match status" value="1"/>
</dbReference>
<comment type="function">
    <text evidence="6">Component of the PRP19-CDC5L complex that forms an integral part of the spliceosome and is required for activating pre-mRNA splicing. Participates in AID/AICDA-mediated somatic hypermutation (SHM) and class-switch recombination (CSR), 2 processes resulting in the production of high-affinity, mutated isotype-switched antibodies.</text>
</comment>
<evidence type="ECO:0000313" key="12">
    <source>
        <dbReference type="EMBL" id="CAB3988240.1"/>
    </source>
</evidence>
<evidence type="ECO:0000256" key="4">
    <source>
        <dbReference type="ARBA" id="ARBA00023054"/>
    </source>
</evidence>
<dbReference type="InterPro" id="IPR013180">
    <property type="entry name" value="CTNNBL1_N"/>
</dbReference>
<evidence type="ECO:0000259" key="11">
    <source>
        <dbReference type="SMART" id="SM01156"/>
    </source>
</evidence>
<dbReference type="GO" id="GO:0005681">
    <property type="term" value="C:spliceosomal complex"/>
    <property type="evidence" value="ECO:0007669"/>
    <property type="project" value="TreeGrafter"/>
</dbReference>
<dbReference type="AlphaFoldDB" id="A0A6S7GUN9"/>
<keyword evidence="5" id="KW-0539">Nucleus</keyword>
<feature type="compositionally biased region" description="Basic and acidic residues" evidence="10">
    <location>
        <begin position="1"/>
        <end position="13"/>
    </location>
</feature>
<keyword evidence="4" id="KW-0175">Coiled coil</keyword>
<dbReference type="InterPro" id="IPR016024">
    <property type="entry name" value="ARM-type_fold"/>
</dbReference>
<dbReference type="OrthoDB" id="1898821at2759"/>
<protein>
    <recommendedName>
        <fullName evidence="8">Beta-catenin-like protein 1</fullName>
    </recommendedName>
    <alternativeName>
        <fullName evidence="9">Nuclear-associated protein</fullName>
    </alternativeName>
</protein>
<feature type="region of interest" description="Disordered" evidence="10">
    <location>
        <begin position="1"/>
        <end position="52"/>
    </location>
</feature>
<evidence type="ECO:0000256" key="2">
    <source>
        <dbReference type="ARBA" id="ARBA00022553"/>
    </source>
</evidence>
<dbReference type="FunFam" id="1.25.10.10:FF:001136">
    <property type="entry name" value="Beta-catenin-like protein 1"/>
    <property type="match status" value="1"/>
</dbReference>
<comment type="subcellular location">
    <subcellularLocation>
        <location evidence="1">Nucleus</location>
    </subcellularLocation>
</comment>
<dbReference type="PANTHER" id="PTHR14978:SF0">
    <property type="entry name" value="BETA-CATENIN-LIKE PROTEIN 1"/>
    <property type="match status" value="1"/>
</dbReference>
<dbReference type="GO" id="GO:0010467">
    <property type="term" value="P:gene expression"/>
    <property type="evidence" value="ECO:0007669"/>
    <property type="project" value="UniProtKB-ARBA"/>
</dbReference>
<evidence type="ECO:0000256" key="8">
    <source>
        <dbReference type="ARBA" id="ARBA00070106"/>
    </source>
</evidence>
<dbReference type="EMBL" id="CACRXK020001296">
    <property type="protein sequence ID" value="CAB3988240.1"/>
    <property type="molecule type" value="Genomic_DNA"/>
</dbReference>
<evidence type="ECO:0000256" key="10">
    <source>
        <dbReference type="SAM" id="MobiDB-lite"/>
    </source>
</evidence>